<keyword evidence="1" id="KW-0472">Membrane</keyword>
<evidence type="ECO:0000256" key="1">
    <source>
        <dbReference type="SAM" id="Phobius"/>
    </source>
</evidence>
<gene>
    <name evidence="2" type="ORF">L2737_02915</name>
</gene>
<proteinExistence type="predicted"/>
<feature type="transmembrane region" description="Helical" evidence="1">
    <location>
        <begin position="47"/>
        <end position="66"/>
    </location>
</feature>
<feature type="transmembrane region" description="Helical" evidence="1">
    <location>
        <begin position="21"/>
        <end position="41"/>
    </location>
</feature>
<dbReference type="Pfam" id="PF11201">
    <property type="entry name" value="DUF2982"/>
    <property type="match status" value="1"/>
</dbReference>
<evidence type="ECO:0000313" key="3">
    <source>
        <dbReference type="Proteomes" id="UP001202134"/>
    </source>
</evidence>
<evidence type="ECO:0000313" key="2">
    <source>
        <dbReference type="EMBL" id="MCL1044286.1"/>
    </source>
</evidence>
<reference evidence="2 3" key="1">
    <citation type="submission" date="2022-01" db="EMBL/GenBank/DDBJ databases">
        <title>Whole genome-based taxonomy of the Shewanellaceae.</title>
        <authorList>
            <person name="Martin-Rodriguez A.J."/>
        </authorList>
    </citation>
    <scope>NUCLEOTIDE SEQUENCE [LARGE SCALE GENOMIC DNA]</scope>
    <source>
        <strain evidence="2 3">DSM 24955</strain>
    </source>
</reference>
<accession>A0ABT0KKD6</accession>
<protein>
    <submittedName>
        <fullName evidence="2">DUF2982 domain-containing protein</fullName>
    </submittedName>
</protein>
<name>A0ABT0KKD6_9GAMM</name>
<dbReference type="Proteomes" id="UP001202134">
    <property type="component" value="Unassembled WGS sequence"/>
</dbReference>
<organism evidence="2 3">
    <name type="scientific">Shewanella electrodiphila</name>
    <dbReference type="NCBI Taxonomy" id="934143"/>
    <lineage>
        <taxon>Bacteria</taxon>
        <taxon>Pseudomonadati</taxon>
        <taxon>Pseudomonadota</taxon>
        <taxon>Gammaproteobacteria</taxon>
        <taxon>Alteromonadales</taxon>
        <taxon>Shewanellaceae</taxon>
        <taxon>Shewanella</taxon>
    </lineage>
</organism>
<dbReference type="EMBL" id="JAKIKU010000001">
    <property type="protein sequence ID" value="MCL1044286.1"/>
    <property type="molecule type" value="Genomic_DNA"/>
</dbReference>
<comment type="caution">
    <text evidence="2">The sequence shown here is derived from an EMBL/GenBank/DDBJ whole genome shotgun (WGS) entry which is preliminary data.</text>
</comment>
<dbReference type="RefSeq" id="WP_248954716.1">
    <property type="nucleotide sequence ID" value="NZ_JAKIKU010000001.1"/>
</dbReference>
<keyword evidence="3" id="KW-1185">Reference proteome</keyword>
<dbReference type="InterPro" id="IPR021367">
    <property type="entry name" value="DUF2982"/>
</dbReference>
<keyword evidence="1" id="KW-1133">Transmembrane helix</keyword>
<keyword evidence="1" id="KW-0812">Transmembrane</keyword>
<sequence length="233" mass="26063">MSNEANLDDKTLVISPFGKRNGITLSVFGAIALIISLVLFINAQHLFGIGIVLFGFGSVSLILGIAKVNQPKASFKLTETGLDYFHQRGTVHVSWDNIQRVDVSRVTQNLELIELPYIGFKLKQINPILDCISPRLATGLLGEQRPLLMTAATQDEDLQSLETYLGAEFTPLVVNGDRYRGVLAMFGHRCQTLESHLGFHLYISIDSLDRPPAEFVELLREWQQVYFINTNDN</sequence>